<dbReference type="Proteomes" id="UP001246372">
    <property type="component" value="Unassembled WGS sequence"/>
</dbReference>
<accession>A0ABU3PFB1</accession>
<reference evidence="4" key="1">
    <citation type="submission" date="2023-09" db="EMBL/GenBank/DDBJ databases">
        <title>Paucibacter sp. APW11 Genome sequencing and assembly.</title>
        <authorList>
            <person name="Kim I."/>
        </authorList>
    </citation>
    <scope>NUCLEOTIDE SEQUENCE</scope>
    <source>
        <strain evidence="4">APW11</strain>
    </source>
</reference>
<protein>
    <submittedName>
        <fullName evidence="4">Transporter substrate-binding domain-containing protein</fullName>
    </submittedName>
</protein>
<dbReference type="SUPFAM" id="SSF53850">
    <property type="entry name" value="Periplasmic binding protein-like II"/>
    <property type="match status" value="1"/>
</dbReference>
<evidence type="ECO:0000313" key="4">
    <source>
        <dbReference type="EMBL" id="MDT9000987.1"/>
    </source>
</evidence>
<gene>
    <name evidence="4" type="ORF">RQP53_17045</name>
</gene>
<feature type="chain" id="PRO_5046746667" evidence="2">
    <location>
        <begin position="24"/>
        <end position="242"/>
    </location>
</feature>
<dbReference type="PANTHER" id="PTHR35936">
    <property type="entry name" value="MEMBRANE-BOUND LYTIC MUREIN TRANSGLYCOSYLASE F"/>
    <property type="match status" value="1"/>
</dbReference>
<evidence type="ECO:0000256" key="2">
    <source>
        <dbReference type="SAM" id="SignalP"/>
    </source>
</evidence>
<comment type="caution">
    <text evidence="4">The sequence shown here is derived from an EMBL/GenBank/DDBJ whole genome shotgun (WGS) entry which is preliminary data.</text>
</comment>
<proteinExistence type="predicted"/>
<keyword evidence="1 2" id="KW-0732">Signal</keyword>
<feature type="domain" description="Solute-binding protein family 3/N-terminal" evidence="3">
    <location>
        <begin position="36"/>
        <end position="241"/>
    </location>
</feature>
<dbReference type="Pfam" id="PF00497">
    <property type="entry name" value="SBP_bac_3"/>
    <property type="match status" value="1"/>
</dbReference>
<sequence>MKSWLRVLFAAAWLGGMFAAAPAAELVLAVDTSTEMPLAQLSGKDVVDGLHHDLGLELARRLQRRPRFLALPRMRIVQALEQGEADLVCIYLPPWLPGPLDWSKPFIPQADWLVSRTEAKRPQSLADLVGQRIGTVHGFSYPALSQALGAGLVRDDAPSSSANLRKLALGRVQHAVVSQRLLEYTQRERRGLLDLHPPLLISEELTQCARSRRSSVSLNDLNAAIDALAADGTLNRLQARYR</sequence>
<evidence type="ECO:0000259" key="3">
    <source>
        <dbReference type="Pfam" id="PF00497"/>
    </source>
</evidence>
<feature type="signal peptide" evidence="2">
    <location>
        <begin position="1"/>
        <end position="23"/>
    </location>
</feature>
<keyword evidence="5" id="KW-1185">Reference proteome</keyword>
<dbReference type="PANTHER" id="PTHR35936:SF6">
    <property type="entry name" value="AMINO ACID ABC TRANSPORTER SUBSTRATE-BINDING PAAT FAMILY PROTEIN"/>
    <property type="match status" value="1"/>
</dbReference>
<dbReference type="RefSeq" id="WP_315651873.1">
    <property type="nucleotide sequence ID" value="NZ_JAVXZY010000007.1"/>
</dbReference>
<evidence type="ECO:0000256" key="1">
    <source>
        <dbReference type="ARBA" id="ARBA00022729"/>
    </source>
</evidence>
<organism evidence="4 5">
    <name type="scientific">Roseateles aquae</name>
    <dbReference type="NCBI Taxonomy" id="3077235"/>
    <lineage>
        <taxon>Bacteria</taxon>
        <taxon>Pseudomonadati</taxon>
        <taxon>Pseudomonadota</taxon>
        <taxon>Betaproteobacteria</taxon>
        <taxon>Burkholderiales</taxon>
        <taxon>Sphaerotilaceae</taxon>
        <taxon>Roseateles</taxon>
    </lineage>
</organism>
<dbReference type="Gene3D" id="3.40.190.10">
    <property type="entry name" value="Periplasmic binding protein-like II"/>
    <property type="match status" value="2"/>
</dbReference>
<dbReference type="EMBL" id="JAVXZY010000007">
    <property type="protein sequence ID" value="MDT9000987.1"/>
    <property type="molecule type" value="Genomic_DNA"/>
</dbReference>
<name>A0ABU3PFB1_9BURK</name>
<dbReference type="InterPro" id="IPR001638">
    <property type="entry name" value="Solute-binding_3/MltF_N"/>
</dbReference>
<evidence type="ECO:0000313" key="5">
    <source>
        <dbReference type="Proteomes" id="UP001246372"/>
    </source>
</evidence>